<dbReference type="EMBL" id="WIXI01000039">
    <property type="protein sequence ID" value="MQY46135.1"/>
    <property type="molecule type" value="Genomic_DNA"/>
</dbReference>
<evidence type="ECO:0000259" key="4">
    <source>
        <dbReference type="PROSITE" id="PS50043"/>
    </source>
</evidence>
<reference evidence="5 6" key="1">
    <citation type="submission" date="2019-11" db="EMBL/GenBank/DDBJ databases">
        <title>Genome analysis of Rhizobacterium cereale a novel genus and species isolated from maize roots in North Spain.</title>
        <authorList>
            <person name="Menendez E."/>
            <person name="Flores-Felix J.D."/>
            <person name="Ramirez-Bahena M.-H."/>
            <person name="Igual J.M."/>
            <person name="Garcia-Fraile P."/>
            <person name="Peix A."/>
            <person name="Velazquez E."/>
        </authorList>
    </citation>
    <scope>NUCLEOTIDE SEQUENCE [LARGE SCALE GENOMIC DNA]</scope>
    <source>
        <strain evidence="5 6">RZME27</strain>
    </source>
</reference>
<dbReference type="Gene3D" id="1.10.10.10">
    <property type="entry name" value="Winged helix-like DNA-binding domain superfamily/Winged helix DNA-binding domain"/>
    <property type="match status" value="1"/>
</dbReference>
<keyword evidence="1" id="KW-0805">Transcription regulation</keyword>
<dbReference type="PANTHER" id="PTHR44688">
    <property type="entry name" value="DNA-BINDING TRANSCRIPTIONAL ACTIVATOR DEVR_DOSR"/>
    <property type="match status" value="1"/>
</dbReference>
<evidence type="ECO:0000313" key="5">
    <source>
        <dbReference type="EMBL" id="MQY46135.1"/>
    </source>
</evidence>
<dbReference type="InterPro" id="IPR000792">
    <property type="entry name" value="Tscrpt_reg_LuxR_C"/>
</dbReference>
<name>A0A6A8A4J1_9HYPH</name>
<dbReference type="Proteomes" id="UP000435138">
    <property type="component" value="Unassembled WGS sequence"/>
</dbReference>
<dbReference type="AlphaFoldDB" id="A0A6A8A4J1"/>
<accession>A0A6A8A4J1</accession>
<dbReference type="SUPFAM" id="SSF46894">
    <property type="entry name" value="C-terminal effector domain of the bipartite response regulators"/>
    <property type="match status" value="1"/>
</dbReference>
<feature type="domain" description="HTH luxR-type" evidence="4">
    <location>
        <begin position="180"/>
        <end position="245"/>
    </location>
</feature>
<dbReference type="PROSITE" id="PS50043">
    <property type="entry name" value="HTH_LUXR_2"/>
    <property type="match status" value="1"/>
</dbReference>
<dbReference type="PROSITE" id="PS00622">
    <property type="entry name" value="HTH_LUXR_1"/>
    <property type="match status" value="1"/>
</dbReference>
<keyword evidence="3" id="KW-0804">Transcription</keyword>
<dbReference type="InterPro" id="IPR036388">
    <property type="entry name" value="WH-like_DNA-bd_sf"/>
</dbReference>
<evidence type="ECO:0000256" key="1">
    <source>
        <dbReference type="ARBA" id="ARBA00023015"/>
    </source>
</evidence>
<dbReference type="PRINTS" id="PR00038">
    <property type="entry name" value="HTHLUXR"/>
</dbReference>
<dbReference type="SMART" id="SM00421">
    <property type="entry name" value="HTH_LUXR"/>
    <property type="match status" value="1"/>
</dbReference>
<dbReference type="CDD" id="cd06170">
    <property type="entry name" value="LuxR_C_like"/>
    <property type="match status" value="1"/>
</dbReference>
<evidence type="ECO:0000256" key="2">
    <source>
        <dbReference type="ARBA" id="ARBA00023125"/>
    </source>
</evidence>
<dbReference type="PANTHER" id="PTHR44688:SF16">
    <property type="entry name" value="DNA-BINDING TRANSCRIPTIONAL ACTIVATOR DEVR_DOSR"/>
    <property type="match status" value="1"/>
</dbReference>
<comment type="caution">
    <text evidence="5">The sequence shown here is derived from an EMBL/GenBank/DDBJ whole genome shotgun (WGS) entry which is preliminary data.</text>
</comment>
<gene>
    <name evidence="5" type="ORF">GAO09_08715</name>
</gene>
<evidence type="ECO:0000313" key="6">
    <source>
        <dbReference type="Proteomes" id="UP000435138"/>
    </source>
</evidence>
<dbReference type="InterPro" id="IPR016032">
    <property type="entry name" value="Sig_transdc_resp-reg_C-effctor"/>
</dbReference>
<protein>
    <recommendedName>
        <fullName evidence="4">HTH luxR-type domain-containing protein</fullName>
    </recommendedName>
</protein>
<dbReference type="Pfam" id="PF00196">
    <property type="entry name" value="GerE"/>
    <property type="match status" value="1"/>
</dbReference>
<evidence type="ECO:0000256" key="3">
    <source>
        <dbReference type="ARBA" id="ARBA00023163"/>
    </source>
</evidence>
<dbReference type="GO" id="GO:0006355">
    <property type="term" value="P:regulation of DNA-templated transcription"/>
    <property type="evidence" value="ECO:0007669"/>
    <property type="project" value="InterPro"/>
</dbReference>
<sequence>MLLNSTAESSMPSLLVGRGLHADAKKTEILMELFDGYEDMIKVDSDYLPRNNDLASRYLLIILDLTSIENADSVINHLQIEFPEARFVAVFDSEEREAYSSAVLLKARYGKPHGFIPVTANPDTCAAILCVVNAGGEIMPWTQRDQTLPSLVRSGVHDGSFGCSIHASAASLRLEGYTNGGLKEFSLTEREKQVLRLLMTGMQNKVIANKMAISENTVRIHIHHILRKLGVRNRTEATNAGIRSGFISLMLFLGPAWCCTSEILFY</sequence>
<proteinExistence type="predicted"/>
<dbReference type="GO" id="GO:0003677">
    <property type="term" value="F:DNA binding"/>
    <property type="evidence" value="ECO:0007669"/>
    <property type="project" value="UniProtKB-KW"/>
</dbReference>
<organism evidence="5 6">
    <name type="scientific">Endobacterium cereale</name>
    <dbReference type="NCBI Taxonomy" id="2663029"/>
    <lineage>
        <taxon>Bacteria</taxon>
        <taxon>Pseudomonadati</taxon>
        <taxon>Pseudomonadota</taxon>
        <taxon>Alphaproteobacteria</taxon>
        <taxon>Hyphomicrobiales</taxon>
        <taxon>Rhizobiaceae</taxon>
        <taxon>Endobacterium</taxon>
    </lineage>
</organism>
<keyword evidence="2" id="KW-0238">DNA-binding</keyword>
<keyword evidence="6" id="KW-1185">Reference proteome</keyword>